<dbReference type="GO" id="GO:0004553">
    <property type="term" value="F:hydrolase activity, hydrolyzing O-glycosyl compounds"/>
    <property type="evidence" value="ECO:0007669"/>
    <property type="project" value="InterPro"/>
</dbReference>
<proteinExistence type="inferred from homology"/>
<evidence type="ECO:0000313" key="4">
    <source>
        <dbReference type="Proteomes" id="UP000713596"/>
    </source>
</evidence>
<comment type="similarity">
    <text evidence="1">Belongs to the glycosyl hydrolase 16 family.</text>
</comment>
<dbReference type="InterPro" id="IPR000757">
    <property type="entry name" value="Beta-glucanase-like"/>
</dbReference>
<evidence type="ECO:0000259" key="2">
    <source>
        <dbReference type="PROSITE" id="PS51762"/>
    </source>
</evidence>
<evidence type="ECO:0000256" key="1">
    <source>
        <dbReference type="ARBA" id="ARBA00006865"/>
    </source>
</evidence>
<dbReference type="Pfam" id="PF00722">
    <property type="entry name" value="Glyco_hydro_16"/>
    <property type="match status" value="1"/>
</dbReference>
<dbReference type="PANTHER" id="PTHR10963:SF55">
    <property type="entry name" value="GLYCOSIDE HYDROLASE FAMILY 16 PROTEIN"/>
    <property type="match status" value="1"/>
</dbReference>
<dbReference type="InterPro" id="IPR050546">
    <property type="entry name" value="Glycosyl_Hydrlase_16"/>
</dbReference>
<dbReference type="AlphaFoldDB" id="A0A948WNW3"/>
<gene>
    <name evidence="3" type="ORF">H9882_03200</name>
</gene>
<dbReference type="PANTHER" id="PTHR10963">
    <property type="entry name" value="GLYCOSYL HYDROLASE-RELATED"/>
    <property type="match status" value="1"/>
</dbReference>
<dbReference type="SUPFAM" id="SSF49899">
    <property type="entry name" value="Concanavalin A-like lectins/glucanases"/>
    <property type="match status" value="1"/>
</dbReference>
<dbReference type="InterPro" id="IPR013320">
    <property type="entry name" value="ConA-like_dom_sf"/>
</dbReference>
<feature type="domain" description="GH16" evidence="2">
    <location>
        <begin position="8"/>
        <end position="252"/>
    </location>
</feature>
<keyword evidence="3" id="KW-0378">Hydrolase</keyword>
<name>A0A948WNW3_9FIRM</name>
<dbReference type="Gene3D" id="2.60.120.200">
    <property type="match status" value="1"/>
</dbReference>
<sequence>MSQKEYTLLWQDDFDSDSLDLTRWTREVRPAGWTNHELQSYQDSTATAFVRDGCLVLKAHKIVHPDGSVEYISGKVNSQHKGDFQYGRVEVSAKVPAGQGLWPAIWMMPTQESHYGQWPRCGEIDILEVLGHDTSTVYATIHYGLPHRQQQGRWQNIHPRLSDAFHTYALEWEPEEMRFYLDDTLLLRVTDWYTAQDGEPIAPYPAPFNQPFFVQMNLAVGGDWPGDPDETTDFDKAEFLIDYLRVYRKTKGD</sequence>
<reference evidence="3" key="1">
    <citation type="journal article" date="2021" name="PeerJ">
        <title>Extensive microbial diversity within the chicken gut microbiome revealed by metagenomics and culture.</title>
        <authorList>
            <person name="Gilroy R."/>
            <person name="Ravi A."/>
            <person name="Getino M."/>
            <person name="Pursley I."/>
            <person name="Horton D.L."/>
            <person name="Alikhan N.F."/>
            <person name="Baker D."/>
            <person name="Gharbi K."/>
            <person name="Hall N."/>
            <person name="Watson M."/>
            <person name="Adriaenssens E.M."/>
            <person name="Foster-Nyarko E."/>
            <person name="Jarju S."/>
            <person name="Secka A."/>
            <person name="Antonio M."/>
            <person name="Oren A."/>
            <person name="Chaudhuri R.R."/>
            <person name="La Ragione R."/>
            <person name="Hildebrand F."/>
            <person name="Pallen M.J."/>
        </authorList>
    </citation>
    <scope>NUCLEOTIDE SEQUENCE</scope>
    <source>
        <strain evidence="3">B5_2728</strain>
    </source>
</reference>
<reference evidence="3" key="2">
    <citation type="submission" date="2021-04" db="EMBL/GenBank/DDBJ databases">
        <authorList>
            <person name="Gilroy R."/>
        </authorList>
    </citation>
    <scope>NUCLEOTIDE SEQUENCE</scope>
    <source>
        <strain evidence="3">B5_2728</strain>
    </source>
</reference>
<accession>A0A948WNW3</accession>
<dbReference type="CDD" id="cd08023">
    <property type="entry name" value="GH16_laminarinase_like"/>
    <property type="match status" value="1"/>
</dbReference>
<protein>
    <submittedName>
        <fullName evidence="3">Glycoside hydrolase family 16 protein</fullName>
    </submittedName>
</protein>
<dbReference type="GO" id="GO:0005975">
    <property type="term" value="P:carbohydrate metabolic process"/>
    <property type="evidence" value="ECO:0007669"/>
    <property type="project" value="InterPro"/>
</dbReference>
<dbReference type="Proteomes" id="UP000713596">
    <property type="component" value="Unassembled WGS sequence"/>
</dbReference>
<dbReference type="PROSITE" id="PS51762">
    <property type="entry name" value="GH16_2"/>
    <property type="match status" value="1"/>
</dbReference>
<comment type="caution">
    <text evidence="3">The sequence shown here is derived from an EMBL/GenBank/DDBJ whole genome shotgun (WGS) entry which is preliminary data.</text>
</comment>
<dbReference type="EMBL" id="JAHLFP010000022">
    <property type="protein sequence ID" value="MBU3805882.1"/>
    <property type="molecule type" value="Genomic_DNA"/>
</dbReference>
<evidence type="ECO:0000313" key="3">
    <source>
        <dbReference type="EMBL" id="MBU3805882.1"/>
    </source>
</evidence>
<organism evidence="3 4">
    <name type="scientific">Candidatus Allofournierella pullistercoris</name>
    <dbReference type="NCBI Taxonomy" id="2838597"/>
    <lineage>
        <taxon>Bacteria</taxon>
        <taxon>Bacillati</taxon>
        <taxon>Bacillota</taxon>
        <taxon>Clostridia</taxon>
        <taxon>Eubacteriales</taxon>
        <taxon>Oscillospiraceae</taxon>
        <taxon>Allofournierella</taxon>
    </lineage>
</organism>